<keyword evidence="2" id="KW-0472">Membrane</keyword>
<keyword evidence="4" id="KW-1185">Reference proteome</keyword>
<feature type="compositionally biased region" description="Low complexity" evidence="1">
    <location>
        <begin position="203"/>
        <end position="212"/>
    </location>
</feature>
<evidence type="ECO:0000313" key="4">
    <source>
        <dbReference type="Proteomes" id="UP001623349"/>
    </source>
</evidence>
<dbReference type="EMBL" id="BAAFST010000005">
    <property type="protein sequence ID" value="GAB1289839.1"/>
    <property type="molecule type" value="Genomic_DNA"/>
</dbReference>
<evidence type="ECO:0000313" key="3">
    <source>
        <dbReference type="EMBL" id="GAB1289839.1"/>
    </source>
</evidence>
<evidence type="ECO:0000256" key="1">
    <source>
        <dbReference type="SAM" id="MobiDB-lite"/>
    </source>
</evidence>
<feature type="compositionally biased region" description="Low complexity" evidence="1">
    <location>
        <begin position="148"/>
        <end position="172"/>
    </location>
</feature>
<reference evidence="3 4" key="1">
    <citation type="submission" date="2024-08" db="EMBL/GenBank/DDBJ databases">
        <title>The draft genome of Apodemus speciosus.</title>
        <authorList>
            <person name="Nabeshima K."/>
            <person name="Suzuki S."/>
            <person name="Onuma M."/>
        </authorList>
    </citation>
    <scope>NUCLEOTIDE SEQUENCE [LARGE SCALE GENOMIC DNA]</scope>
    <source>
        <strain evidence="3">IB14-021</strain>
    </source>
</reference>
<evidence type="ECO:0000256" key="2">
    <source>
        <dbReference type="SAM" id="Phobius"/>
    </source>
</evidence>
<feature type="compositionally biased region" description="Polar residues" evidence="1">
    <location>
        <begin position="173"/>
        <end position="186"/>
    </location>
</feature>
<comment type="caution">
    <text evidence="3">The sequence shown here is derived from an EMBL/GenBank/DDBJ whole genome shotgun (WGS) entry which is preliminary data.</text>
</comment>
<sequence length="343" mass="35273">MVCQALIALCVFTAGNKSPLEGGLRVQGLPTSTPLPVSLMTKSTAPMATWTTSAPHTAMATTPVTSTTHNASVLHTTAASTTSQLPTDRREEAVTSPPLKKDVNSTDSPPAGFPSPSSDVHLAPTPEEHSLGSPEATVPATGSQPPKLLSSQAPTSASTSPATSPSQSLSASVTSNHSSTVANIQPTEAPVAPASPTEEHSSSHTPSSHVTAEPGPKEKSPQDTEPGKVICESETTTPFLIMQEVENALSSGSIAAITVTVIAVVLLVFGAAAYLKIRRTAKKCGAIERGIVGTELSAGKPQHGTGSGHNSSPSSLHSSYGRLLDDHDYGSWGNYNNPLYDDS</sequence>
<feature type="transmembrane region" description="Helical" evidence="2">
    <location>
        <begin position="254"/>
        <end position="275"/>
    </location>
</feature>
<feature type="compositionally biased region" description="Polar residues" evidence="1">
    <location>
        <begin position="77"/>
        <end position="86"/>
    </location>
</feature>
<organism evidence="3 4">
    <name type="scientific">Apodemus speciosus</name>
    <name type="common">Large Japanese field mouse</name>
    <dbReference type="NCBI Taxonomy" id="105296"/>
    <lineage>
        <taxon>Eukaryota</taxon>
        <taxon>Metazoa</taxon>
        <taxon>Chordata</taxon>
        <taxon>Craniata</taxon>
        <taxon>Vertebrata</taxon>
        <taxon>Euteleostomi</taxon>
        <taxon>Mammalia</taxon>
        <taxon>Eutheria</taxon>
        <taxon>Euarchontoglires</taxon>
        <taxon>Glires</taxon>
        <taxon>Rodentia</taxon>
        <taxon>Myomorpha</taxon>
        <taxon>Muroidea</taxon>
        <taxon>Muridae</taxon>
        <taxon>Murinae</taxon>
        <taxon>Apodemus</taxon>
    </lineage>
</organism>
<gene>
    <name evidence="3" type="ORF">APTSU1_000506900</name>
</gene>
<feature type="compositionally biased region" description="Basic and acidic residues" evidence="1">
    <location>
        <begin position="87"/>
        <end position="104"/>
    </location>
</feature>
<feature type="compositionally biased region" description="Basic and acidic residues" evidence="1">
    <location>
        <begin position="215"/>
        <end position="226"/>
    </location>
</feature>
<keyword evidence="2" id="KW-0812">Transmembrane</keyword>
<protein>
    <submittedName>
        <fullName evidence="3">Prostate androgen-regulated mucin-like protein 1 homolog</fullName>
    </submittedName>
</protein>
<keyword evidence="2" id="KW-1133">Transmembrane helix</keyword>
<feature type="compositionally biased region" description="Low complexity" evidence="1">
    <location>
        <begin position="308"/>
        <end position="319"/>
    </location>
</feature>
<dbReference type="Pfam" id="PF17061">
    <property type="entry name" value="PARM"/>
    <property type="match status" value="2"/>
</dbReference>
<proteinExistence type="predicted"/>
<dbReference type="Proteomes" id="UP001623349">
    <property type="component" value="Unassembled WGS sequence"/>
</dbReference>
<accession>A0ABQ0ES14</accession>
<dbReference type="InterPro" id="IPR031431">
    <property type="entry name" value="PARM1"/>
</dbReference>
<feature type="region of interest" description="Disordered" evidence="1">
    <location>
        <begin position="77"/>
        <end position="229"/>
    </location>
</feature>
<dbReference type="PANTHER" id="PTHR35453:SF1">
    <property type="entry name" value="PROSTATE ANDROGEN-REGULATED MUCIN-LIKE PROTEIN 1"/>
    <property type="match status" value="1"/>
</dbReference>
<feature type="region of interest" description="Disordered" evidence="1">
    <location>
        <begin position="296"/>
        <end position="319"/>
    </location>
</feature>
<name>A0ABQ0ES14_APOSI</name>
<dbReference type="PANTHER" id="PTHR35453">
    <property type="entry name" value="PROSTATE ANDROGEN-REGULATED MUCIN-LIKE PROTEIN 1"/>
    <property type="match status" value="1"/>
</dbReference>